<feature type="transmembrane region" description="Helical" evidence="11">
    <location>
        <begin position="164"/>
        <end position="182"/>
    </location>
</feature>
<dbReference type="PANTHER" id="PTHR30529:SF3">
    <property type="entry name" value="CYTOCHROME B561 HOMOLOG 1"/>
    <property type="match status" value="1"/>
</dbReference>
<evidence type="ECO:0000256" key="9">
    <source>
        <dbReference type="ARBA" id="ARBA00023004"/>
    </source>
</evidence>
<keyword evidence="6" id="KW-0479">Metal-binding</keyword>
<dbReference type="PANTHER" id="PTHR30529">
    <property type="entry name" value="CYTOCHROME B561"/>
    <property type="match status" value="1"/>
</dbReference>
<dbReference type="RefSeq" id="WP_217963221.1">
    <property type="nucleotide sequence ID" value="NZ_JAHTBN010000002.1"/>
</dbReference>
<comment type="subcellular location">
    <subcellularLocation>
        <location evidence="2">Membrane</location>
        <topology evidence="2">Multi-pass membrane protein</topology>
    </subcellularLocation>
</comment>
<evidence type="ECO:0000256" key="4">
    <source>
        <dbReference type="ARBA" id="ARBA00022617"/>
    </source>
</evidence>
<keyword evidence="5 11" id="KW-0812">Transmembrane</keyword>
<keyword evidence="14" id="KW-1185">Reference proteome</keyword>
<keyword evidence="3" id="KW-0813">Transport</keyword>
<keyword evidence="10 11" id="KW-0472">Membrane</keyword>
<name>A0ABV8NWV4_9BURK</name>
<dbReference type="EMBL" id="JBHSBV010000003">
    <property type="protein sequence ID" value="MFC4201420.1"/>
    <property type="molecule type" value="Genomic_DNA"/>
</dbReference>
<evidence type="ECO:0000256" key="3">
    <source>
        <dbReference type="ARBA" id="ARBA00022448"/>
    </source>
</evidence>
<feature type="transmembrane region" description="Helical" evidence="11">
    <location>
        <begin position="103"/>
        <end position="126"/>
    </location>
</feature>
<accession>A0ABV8NWV4</accession>
<keyword evidence="4" id="KW-0349">Heme</keyword>
<dbReference type="Pfam" id="PF01292">
    <property type="entry name" value="Ni_hydr_CYTB"/>
    <property type="match status" value="1"/>
</dbReference>
<feature type="transmembrane region" description="Helical" evidence="11">
    <location>
        <begin position="23"/>
        <end position="43"/>
    </location>
</feature>
<evidence type="ECO:0000256" key="8">
    <source>
        <dbReference type="ARBA" id="ARBA00022989"/>
    </source>
</evidence>
<feature type="transmembrane region" description="Helical" evidence="11">
    <location>
        <begin position="63"/>
        <end position="82"/>
    </location>
</feature>
<evidence type="ECO:0000256" key="10">
    <source>
        <dbReference type="ARBA" id="ARBA00023136"/>
    </source>
</evidence>
<dbReference type="InterPro" id="IPR011577">
    <property type="entry name" value="Cyt_b561_bac/Ni-Hgenase"/>
</dbReference>
<evidence type="ECO:0000256" key="1">
    <source>
        <dbReference type="ARBA" id="ARBA00001970"/>
    </source>
</evidence>
<evidence type="ECO:0000256" key="5">
    <source>
        <dbReference type="ARBA" id="ARBA00022692"/>
    </source>
</evidence>
<evidence type="ECO:0000313" key="13">
    <source>
        <dbReference type="EMBL" id="MFC4201420.1"/>
    </source>
</evidence>
<evidence type="ECO:0000256" key="2">
    <source>
        <dbReference type="ARBA" id="ARBA00004141"/>
    </source>
</evidence>
<reference evidence="14" key="1">
    <citation type="journal article" date="2019" name="Int. J. Syst. Evol. Microbiol.">
        <title>The Global Catalogue of Microorganisms (GCM) 10K type strain sequencing project: providing services to taxonomists for standard genome sequencing and annotation.</title>
        <authorList>
            <consortium name="The Broad Institute Genomics Platform"/>
            <consortium name="The Broad Institute Genome Sequencing Center for Infectious Disease"/>
            <person name="Wu L."/>
            <person name="Ma J."/>
        </authorList>
    </citation>
    <scope>NUCLEOTIDE SEQUENCE [LARGE SCALE GENOMIC DNA]</scope>
    <source>
        <strain evidence="14">LMG 24813</strain>
    </source>
</reference>
<feature type="domain" description="Cytochrome b561 bacterial/Ni-hydrogenase" evidence="12">
    <location>
        <begin position="22"/>
        <end position="193"/>
    </location>
</feature>
<dbReference type="InterPro" id="IPR052168">
    <property type="entry name" value="Cytochrome_b561_oxidase"/>
</dbReference>
<organism evidence="13 14">
    <name type="scientific">Candidimonas humi</name>
    <dbReference type="NCBI Taxonomy" id="683355"/>
    <lineage>
        <taxon>Bacteria</taxon>
        <taxon>Pseudomonadati</taxon>
        <taxon>Pseudomonadota</taxon>
        <taxon>Betaproteobacteria</taxon>
        <taxon>Burkholderiales</taxon>
        <taxon>Alcaligenaceae</taxon>
        <taxon>Candidimonas</taxon>
    </lineage>
</organism>
<gene>
    <name evidence="13" type="ORF">ACFOY1_10690</name>
</gene>
<keyword evidence="7" id="KW-0249">Electron transport</keyword>
<dbReference type="Proteomes" id="UP001595848">
    <property type="component" value="Unassembled WGS sequence"/>
</dbReference>
<evidence type="ECO:0000259" key="12">
    <source>
        <dbReference type="Pfam" id="PF01292"/>
    </source>
</evidence>
<comment type="caution">
    <text evidence="13">The sequence shown here is derived from an EMBL/GenBank/DDBJ whole genome shotgun (WGS) entry which is preliminary data.</text>
</comment>
<evidence type="ECO:0000256" key="6">
    <source>
        <dbReference type="ARBA" id="ARBA00022723"/>
    </source>
</evidence>
<comment type="cofactor">
    <cofactor evidence="1">
        <name>heme b</name>
        <dbReference type="ChEBI" id="CHEBI:60344"/>
    </cofactor>
</comment>
<keyword evidence="9" id="KW-0408">Iron</keyword>
<keyword evidence="8 11" id="KW-1133">Transmembrane helix</keyword>
<evidence type="ECO:0000313" key="14">
    <source>
        <dbReference type="Proteomes" id="UP001595848"/>
    </source>
</evidence>
<protein>
    <submittedName>
        <fullName evidence="13">Cytochrome b</fullName>
    </submittedName>
</protein>
<proteinExistence type="predicted"/>
<evidence type="ECO:0000256" key="11">
    <source>
        <dbReference type="SAM" id="Phobius"/>
    </source>
</evidence>
<evidence type="ECO:0000256" key="7">
    <source>
        <dbReference type="ARBA" id="ARBA00022982"/>
    </source>
</evidence>
<sequence length="193" mass="21238">MPGATEPLSATSFGQAPSPGARYHGAVIAMHWLTLLLLIAVYALVELKGYFPKGSEARAAMQAWHQLLGVTVLAVVIARLIIRRVCNETPAIVPPPPAWQESLATAMHILLYAFLIVMPLLGWFVLSAKGKLDLPLGLHLMPLLSPDKPLGKTLQNIHETLGNVGYYLIGLHALAALFHHYWMRDNTLRRMLP</sequence>